<keyword evidence="2" id="KW-1185">Reference proteome</keyword>
<proteinExistence type="predicted"/>
<evidence type="ECO:0000313" key="2">
    <source>
        <dbReference type="Proteomes" id="UP000807469"/>
    </source>
</evidence>
<dbReference type="AlphaFoldDB" id="A0A9P5YQI0"/>
<gene>
    <name evidence="1" type="ORF">BDN70DRAFT_962709</name>
</gene>
<name>A0A9P5YQI0_9AGAR</name>
<accession>A0A9P5YQI0</accession>
<dbReference type="EMBL" id="MU155401">
    <property type="protein sequence ID" value="KAF9474018.1"/>
    <property type="molecule type" value="Genomic_DNA"/>
</dbReference>
<comment type="caution">
    <text evidence="1">The sequence shown here is derived from an EMBL/GenBank/DDBJ whole genome shotgun (WGS) entry which is preliminary data.</text>
</comment>
<protein>
    <submittedName>
        <fullName evidence="1">Uncharacterized protein</fullName>
    </submittedName>
</protein>
<evidence type="ECO:0000313" key="1">
    <source>
        <dbReference type="EMBL" id="KAF9474018.1"/>
    </source>
</evidence>
<dbReference type="Proteomes" id="UP000807469">
    <property type="component" value="Unassembled WGS sequence"/>
</dbReference>
<organism evidence="1 2">
    <name type="scientific">Pholiota conissans</name>
    <dbReference type="NCBI Taxonomy" id="109636"/>
    <lineage>
        <taxon>Eukaryota</taxon>
        <taxon>Fungi</taxon>
        <taxon>Dikarya</taxon>
        <taxon>Basidiomycota</taxon>
        <taxon>Agaricomycotina</taxon>
        <taxon>Agaricomycetes</taxon>
        <taxon>Agaricomycetidae</taxon>
        <taxon>Agaricales</taxon>
        <taxon>Agaricineae</taxon>
        <taxon>Strophariaceae</taxon>
        <taxon>Pholiota</taxon>
    </lineage>
</organism>
<sequence>MQASISSELDNREARDKCQSIAKTNYIVNKQLIKSEVNMHLSGETAATLPPVKGNNGKSASRHSEIAFSRALRASPGKFECVTSLGAERLKSVPDISLKRQIMRATYIRHKLQIAKIDEAIECGERQIPQRFAEEYDHETEEMSTPKAQGVIDTTHSNTPVNLT</sequence>
<reference evidence="1" key="1">
    <citation type="submission" date="2020-11" db="EMBL/GenBank/DDBJ databases">
        <authorList>
            <consortium name="DOE Joint Genome Institute"/>
            <person name="Ahrendt S."/>
            <person name="Riley R."/>
            <person name="Andreopoulos W."/>
            <person name="Labutti K."/>
            <person name="Pangilinan J."/>
            <person name="Ruiz-Duenas F.J."/>
            <person name="Barrasa J.M."/>
            <person name="Sanchez-Garcia M."/>
            <person name="Camarero S."/>
            <person name="Miyauchi S."/>
            <person name="Serrano A."/>
            <person name="Linde D."/>
            <person name="Babiker R."/>
            <person name="Drula E."/>
            <person name="Ayuso-Fernandez I."/>
            <person name="Pacheco R."/>
            <person name="Padilla G."/>
            <person name="Ferreira P."/>
            <person name="Barriuso J."/>
            <person name="Kellner H."/>
            <person name="Castanera R."/>
            <person name="Alfaro M."/>
            <person name="Ramirez L."/>
            <person name="Pisabarro A.G."/>
            <person name="Kuo A."/>
            <person name="Tritt A."/>
            <person name="Lipzen A."/>
            <person name="He G."/>
            <person name="Yan M."/>
            <person name="Ng V."/>
            <person name="Cullen D."/>
            <person name="Martin F."/>
            <person name="Rosso M.-N."/>
            <person name="Henrissat B."/>
            <person name="Hibbett D."/>
            <person name="Martinez A.T."/>
            <person name="Grigoriev I.V."/>
        </authorList>
    </citation>
    <scope>NUCLEOTIDE SEQUENCE</scope>
    <source>
        <strain evidence="1">CIRM-BRFM 674</strain>
    </source>
</reference>